<keyword evidence="1" id="KW-0812">Transmembrane</keyword>
<keyword evidence="4" id="KW-1185">Reference proteome</keyword>
<dbReference type="PROSITE" id="PS50007">
    <property type="entry name" value="PIPLC_X_DOMAIN"/>
    <property type="match status" value="1"/>
</dbReference>
<organism evidence="3 4">
    <name type="scientific">Prauserella rugosa</name>
    <dbReference type="NCBI Taxonomy" id="43354"/>
    <lineage>
        <taxon>Bacteria</taxon>
        <taxon>Bacillati</taxon>
        <taxon>Actinomycetota</taxon>
        <taxon>Actinomycetes</taxon>
        <taxon>Pseudonocardiales</taxon>
        <taxon>Pseudonocardiaceae</taxon>
        <taxon>Prauserella</taxon>
    </lineage>
</organism>
<dbReference type="PANTHER" id="PTHR46211">
    <property type="entry name" value="GLYCEROPHOSPHORYL DIESTER PHOSPHODIESTERASE"/>
    <property type="match status" value="1"/>
</dbReference>
<dbReference type="EMBL" id="VLJV01000001">
    <property type="protein sequence ID" value="TWH21595.1"/>
    <property type="molecule type" value="Genomic_DNA"/>
</dbReference>
<protein>
    <submittedName>
        <fullName evidence="3">Glycerophosphoryl diester phosphodiesterase</fullName>
    </submittedName>
</protein>
<evidence type="ECO:0000313" key="4">
    <source>
        <dbReference type="Proteomes" id="UP000317303"/>
    </source>
</evidence>
<name>A0A660CKN4_9PSEU</name>
<proteinExistence type="predicted"/>
<comment type="caution">
    <text evidence="3">The sequence shown here is derived from an EMBL/GenBank/DDBJ whole genome shotgun (WGS) entry which is preliminary data.</text>
</comment>
<accession>A0A660CKN4</accession>
<dbReference type="GO" id="GO:0008081">
    <property type="term" value="F:phosphoric diester hydrolase activity"/>
    <property type="evidence" value="ECO:0007669"/>
    <property type="project" value="InterPro"/>
</dbReference>
<evidence type="ECO:0000256" key="1">
    <source>
        <dbReference type="SAM" id="Phobius"/>
    </source>
</evidence>
<reference evidence="3 4" key="1">
    <citation type="submission" date="2019-07" db="EMBL/GenBank/DDBJ databases">
        <title>R&amp;d 2014.</title>
        <authorList>
            <person name="Klenk H.-P."/>
        </authorList>
    </citation>
    <scope>NUCLEOTIDE SEQUENCE [LARGE SCALE GENOMIC DNA]</scope>
    <source>
        <strain evidence="3 4">DSM 43194</strain>
    </source>
</reference>
<dbReference type="InterPro" id="IPR030395">
    <property type="entry name" value="GP_PDE_dom"/>
</dbReference>
<keyword evidence="1" id="KW-1133">Transmembrane helix</keyword>
<dbReference type="Proteomes" id="UP000317303">
    <property type="component" value="Unassembled WGS sequence"/>
</dbReference>
<dbReference type="GO" id="GO:0006629">
    <property type="term" value="P:lipid metabolic process"/>
    <property type="evidence" value="ECO:0007669"/>
    <property type="project" value="InterPro"/>
</dbReference>
<keyword evidence="1" id="KW-0472">Membrane</keyword>
<sequence length="369" mass="40178">MAHLVVTCECDCPRVKTTQRMAALVASLVTVIGVGVPAAAADPAPGKPGRPHFDIQAHRGGIGLTVEGTLKAFERALELGVTTLELDVQITRDGREVITHDRQIDPDKCLDTEPVTPGDPQFPYAGKYVKDLTFDQVRTLDCGSQQDPRHPDQELSPGARMPTLAELFALVREHRAFGVRFNIETKVEAAAPEETAPREQFVERVASEVERSGFARNVTIQSFDWGSLMAMSERMPKLPLVALTEPNFLEVGEPGASPWLGGLDIDDFDGSPVRAAASFGASALSPVHGEPQDGQVGDPDYVPFTTKEMVDEAHAHGMAVIPWTINDKPTMRKLIDDGVDGLITDYPNRLREVAAEYGFKLPKPVRPAR</sequence>
<dbReference type="SUPFAM" id="SSF51695">
    <property type="entry name" value="PLC-like phosphodiesterases"/>
    <property type="match status" value="1"/>
</dbReference>
<evidence type="ECO:0000313" key="3">
    <source>
        <dbReference type="EMBL" id="TWH21595.1"/>
    </source>
</evidence>
<dbReference type="PROSITE" id="PS51704">
    <property type="entry name" value="GP_PDE"/>
    <property type="match status" value="1"/>
</dbReference>
<dbReference type="PANTHER" id="PTHR46211:SF14">
    <property type="entry name" value="GLYCEROPHOSPHODIESTER PHOSPHODIESTERASE"/>
    <property type="match status" value="1"/>
</dbReference>
<feature type="domain" description="GP-PDE" evidence="2">
    <location>
        <begin position="53"/>
        <end position="354"/>
    </location>
</feature>
<dbReference type="Pfam" id="PF03009">
    <property type="entry name" value="GDPD"/>
    <property type="match status" value="1"/>
</dbReference>
<dbReference type="AlphaFoldDB" id="A0A660CKN4"/>
<dbReference type="InterPro" id="IPR017946">
    <property type="entry name" value="PLC-like_Pdiesterase_TIM-brl"/>
</dbReference>
<gene>
    <name evidence="3" type="ORF">JD82_03460</name>
</gene>
<dbReference type="Gene3D" id="3.20.20.190">
    <property type="entry name" value="Phosphatidylinositol (PI) phosphodiesterase"/>
    <property type="match status" value="1"/>
</dbReference>
<evidence type="ECO:0000259" key="2">
    <source>
        <dbReference type="PROSITE" id="PS51704"/>
    </source>
</evidence>
<feature type="transmembrane region" description="Helical" evidence="1">
    <location>
        <begin position="21"/>
        <end position="40"/>
    </location>
</feature>